<organism evidence="18 19">
    <name type="scientific">Clohesyomyces aquaticus</name>
    <dbReference type="NCBI Taxonomy" id="1231657"/>
    <lineage>
        <taxon>Eukaryota</taxon>
        <taxon>Fungi</taxon>
        <taxon>Dikarya</taxon>
        <taxon>Ascomycota</taxon>
        <taxon>Pezizomycotina</taxon>
        <taxon>Dothideomycetes</taxon>
        <taxon>Pleosporomycetidae</taxon>
        <taxon>Pleosporales</taxon>
        <taxon>Lindgomycetaceae</taxon>
        <taxon>Clohesyomyces</taxon>
    </lineage>
</organism>
<dbReference type="AlphaFoldDB" id="A0A1Y1ZTT2"/>
<keyword evidence="11" id="KW-0472">Membrane</keyword>
<keyword evidence="13" id="KW-0325">Glycoprotein</keyword>
<dbReference type="SMART" id="SM00747">
    <property type="entry name" value="CFEM"/>
    <property type="match status" value="1"/>
</dbReference>
<keyword evidence="5" id="KW-0964">Secreted</keyword>
<keyword evidence="19" id="KW-1185">Reference proteome</keyword>
<reference evidence="18 19" key="1">
    <citation type="submission" date="2016-07" db="EMBL/GenBank/DDBJ databases">
        <title>Pervasive Adenine N6-methylation of Active Genes in Fungi.</title>
        <authorList>
            <consortium name="DOE Joint Genome Institute"/>
            <person name="Mondo S.J."/>
            <person name="Dannebaum R.O."/>
            <person name="Kuo R.C."/>
            <person name="Labutti K."/>
            <person name="Haridas S."/>
            <person name="Kuo A."/>
            <person name="Salamov A."/>
            <person name="Ahrendt S.R."/>
            <person name="Lipzen A."/>
            <person name="Sullivan W."/>
            <person name="Andreopoulos W.B."/>
            <person name="Clum A."/>
            <person name="Lindquist E."/>
            <person name="Daum C."/>
            <person name="Ramamoorthy G.K."/>
            <person name="Gryganskyi A."/>
            <person name="Culley D."/>
            <person name="Magnuson J.K."/>
            <person name="James T.Y."/>
            <person name="O'Malley M.A."/>
            <person name="Stajich J.E."/>
            <person name="Spatafora J.W."/>
            <person name="Visel A."/>
            <person name="Grigoriev I.V."/>
        </authorList>
    </citation>
    <scope>NUCLEOTIDE SEQUENCE [LARGE SCALE GENOMIC DNA]</scope>
    <source>
        <strain evidence="18 19">CBS 115471</strain>
    </source>
</reference>
<accession>A0A1Y1ZTT2</accession>
<evidence type="ECO:0000256" key="16">
    <source>
        <dbReference type="SAM" id="SignalP"/>
    </source>
</evidence>
<comment type="caution">
    <text evidence="18">The sequence shown here is derived from an EMBL/GenBank/DDBJ whole genome shotgun (WGS) entry which is preliminary data.</text>
</comment>
<dbReference type="EMBL" id="MCFA01000040">
    <property type="protein sequence ID" value="ORY13644.1"/>
    <property type="molecule type" value="Genomic_DNA"/>
</dbReference>
<feature type="disulfide bond" evidence="15">
    <location>
        <begin position="44"/>
        <end position="51"/>
    </location>
</feature>
<evidence type="ECO:0000256" key="5">
    <source>
        <dbReference type="ARBA" id="ARBA00022525"/>
    </source>
</evidence>
<keyword evidence="8 15" id="KW-0479">Metal-binding</keyword>
<comment type="similarity">
    <text evidence="3">Belongs to the RBT5 family.</text>
</comment>
<dbReference type="GO" id="GO:0005886">
    <property type="term" value="C:plasma membrane"/>
    <property type="evidence" value="ECO:0007669"/>
    <property type="project" value="UniProtKB-SubCell"/>
</dbReference>
<evidence type="ECO:0000256" key="8">
    <source>
        <dbReference type="ARBA" id="ARBA00022723"/>
    </source>
</evidence>
<evidence type="ECO:0000256" key="10">
    <source>
        <dbReference type="ARBA" id="ARBA00023004"/>
    </source>
</evidence>
<keyword evidence="9 16" id="KW-0732">Signal</keyword>
<sequence>MKYSIALLAVGAGAAMAQSLSDLPPCGQTCINNMINIASSQFGCALGDVTCYCTNAKFGYGVRDCSNQACSAQEAANVISYGTNFCANAVQSASGGVSSAPALSVLSSALVSATASRASVTGGAGGAQSTAVSTVPLVATAVSNGQTILQTTGFSTLYSSLTGAAGSAASSVAGSASSVAASISGSLASEASSLGASASSVASSLNSKASSIAASASGRVSSVAGAASSLASGATGASSTGAAPKMTGLPIVGAAGMAALFFL</sequence>
<feature type="chain" id="PRO_5013186371" description="CFEM domain-containing protein" evidence="16">
    <location>
        <begin position="18"/>
        <end position="263"/>
    </location>
</feature>
<protein>
    <recommendedName>
        <fullName evidence="17">CFEM domain-containing protein</fullName>
    </recommendedName>
</protein>
<proteinExistence type="inferred from homology"/>
<evidence type="ECO:0000256" key="9">
    <source>
        <dbReference type="ARBA" id="ARBA00022729"/>
    </source>
</evidence>
<keyword evidence="10 15" id="KW-0408">Iron</keyword>
<dbReference type="GO" id="GO:0046872">
    <property type="term" value="F:metal ion binding"/>
    <property type="evidence" value="ECO:0007669"/>
    <property type="project" value="UniProtKB-UniRule"/>
</dbReference>
<dbReference type="InterPro" id="IPR008427">
    <property type="entry name" value="Extracellular_membr_CFEM_dom"/>
</dbReference>
<feature type="signal peptide" evidence="16">
    <location>
        <begin position="1"/>
        <end position="17"/>
    </location>
</feature>
<keyword evidence="14" id="KW-0449">Lipoprotein</keyword>
<dbReference type="InterPro" id="IPR051735">
    <property type="entry name" value="CFEM_domain"/>
</dbReference>
<evidence type="ECO:0000313" key="18">
    <source>
        <dbReference type="EMBL" id="ORY13644.1"/>
    </source>
</evidence>
<evidence type="ECO:0000256" key="2">
    <source>
        <dbReference type="ARBA" id="ARBA00004613"/>
    </source>
</evidence>
<keyword evidence="12 15" id="KW-1015">Disulfide bond</keyword>
<feature type="disulfide bond" evidence="15">
    <location>
        <begin position="53"/>
        <end position="86"/>
    </location>
</feature>
<gene>
    <name evidence="18" type="ORF">BCR34DRAFT_262530</name>
</gene>
<comment type="caution">
    <text evidence="15">Lacks conserved residue(s) required for the propagation of feature annotation.</text>
</comment>
<dbReference type="OrthoDB" id="1193027at2759"/>
<keyword evidence="6 15" id="KW-0349">Heme</keyword>
<evidence type="ECO:0000256" key="13">
    <source>
        <dbReference type="ARBA" id="ARBA00023180"/>
    </source>
</evidence>
<dbReference type="GO" id="GO:0005576">
    <property type="term" value="C:extracellular region"/>
    <property type="evidence" value="ECO:0007669"/>
    <property type="project" value="UniProtKB-SubCell"/>
</dbReference>
<evidence type="ECO:0000256" key="3">
    <source>
        <dbReference type="ARBA" id="ARBA00010031"/>
    </source>
</evidence>
<dbReference type="PROSITE" id="PS52012">
    <property type="entry name" value="CFEM"/>
    <property type="match status" value="1"/>
</dbReference>
<evidence type="ECO:0000256" key="14">
    <source>
        <dbReference type="ARBA" id="ARBA00023288"/>
    </source>
</evidence>
<feature type="domain" description="CFEM" evidence="17">
    <location>
        <begin position="1"/>
        <end position="113"/>
    </location>
</feature>
<dbReference type="Proteomes" id="UP000193144">
    <property type="component" value="Unassembled WGS sequence"/>
</dbReference>
<feature type="binding site" description="axial binding residue" evidence="15">
    <location>
        <position position="48"/>
    </location>
    <ligand>
        <name>heme</name>
        <dbReference type="ChEBI" id="CHEBI:30413"/>
    </ligand>
    <ligandPart>
        <name>Fe</name>
        <dbReference type="ChEBI" id="CHEBI:18248"/>
    </ligandPart>
</feature>
<comment type="subcellular location">
    <subcellularLocation>
        <location evidence="1">Cell membrane</location>
        <topology evidence="1">Lipid-anchor</topology>
        <topology evidence="1">GPI-anchor</topology>
    </subcellularLocation>
    <subcellularLocation>
        <location evidence="2">Secreted</location>
    </subcellularLocation>
</comment>
<evidence type="ECO:0000259" key="17">
    <source>
        <dbReference type="PROSITE" id="PS52012"/>
    </source>
</evidence>
<evidence type="ECO:0000313" key="19">
    <source>
        <dbReference type="Proteomes" id="UP000193144"/>
    </source>
</evidence>
<evidence type="ECO:0000256" key="1">
    <source>
        <dbReference type="ARBA" id="ARBA00004609"/>
    </source>
</evidence>
<evidence type="ECO:0000256" key="4">
    <source>
        <dbReference type="ARBA" id="ARBA00022475"/>
    </source>
</evidence>
<dbReference type="GO" id="GO:0098552">
    <property type="term" value="C:side of membrane"/>
    <property type="evidence" value="ECO:0007669"/>
    <property type="project" value="UniProtKB-KW"/>
</dbReference>
<evidence type="ECO:0000256" key="12">
    <source>
        <dbReference type="ARBA" id="ARBA00023157"/>
    </source>
</evidence>
<keyword evidence="4" id="KW-1003">Cell membrane</keyword>
<evidence type="ECO:0000256" key="7">
    <source>
        <dbReference type="ARBA" id="ARBA00022622"/>
    </source>
</evidence>
<dbReference type="Pfam" id="PF05730">
    <property type="entry name" value="CFEM"/>
    <property type="match status" value="1"/>
</dbReference>
<dbReference type="PANTHER" id="PTHR37928:SF1">
    <property type="entry name" value="CFEM DOMAIN PROTEIN (AFU_ORTHOLOGUE AFUA_6G14090)"/>
    <property type="match status" value="1"/>
</dbReference>
<keyword evidence="7" id="KW-0336">GPI-anchor</keyword>
<name>A0A1Y1ZTT2_9PLEO</name>
<evidence type="ECO:0000256" key="11">
    <source>
        <dbReference type="ARBA" id="ARBA00023136"/>
    </source>
</evidence>
<dbReference type="PANTHER" id="PTHR37928">
    <property type="entry name" value="CFEM DOMAIN PROTEIN (AFU_ORTHOLOGUE AFUA_6G14090)"/>
    <property type="match status" value="1"/>
</dbReference>
<evidence type="ECO:0000256" key="6">
    <source>
        <dbReference type="ARBA" id="ARBA00022617"/>
    </source>
</evidence>
<evidence type="ECO:0000256" key="15">
    <source>
        <dbReference type="PROSITE-ProRule" id="PRU01356"/>
    </source>
</evidence>